<reference evidence="7" key="2">
    <citation type="submission" date="2020-10" db="UniProtKB">
        <authorList>
            <consortium name="WormBaseParasite"/>
        </authorList>
    </citation>
    <scope>IDENTIFICATION</scope>
</reference>
<proteinExistence type="inferred from homology"/>
<keyword evidence="1" id="KW-0808">Transferase</keyword>
<evidence type="ECO:0000259" key="5">
    <source>
        <dbReference type="PROSITE" id="PS50127"/>
    </source>
</evidence>
<dbReference type="PROSITE" id="PS50127">
    <property type="entry name" value="UBC_2"/>
    <property type="match status" value="1"/>
</dbReference>
<keyword evidence="2 4" id="KW-0833">Ubl conjugation pathway</keyword>
<dbReference type="Pfam" id="PF00179">
    <property type="entry name" value="UQ_con"/>
    <property type="match status" value="1"/>
</dbReference>
<reference evidence="6" key="1">
    <citation type="journal article" date="2013" name="Genetics">
        <title>The draft genome and transcriptome of Panagrellus redivivus are shaped by the harsh demands of a free-living lifestyle.</title>
        <authorList>
            <person name="Srinivasan J."/>
            <person name="Dillman A.R."/>
            <person name="Macchietto M.G."/>
            <person name="Heikkinen L."/>
            <person name="Lakso M."/>
            <person name="Fracchia K.M."/>
            <person name="Antoshechkin I."/>
            <person name="Mortazavi A."/>
            <person name="Wong G."/>
            <person name="Sternberg P.W."/>
        </authorList>
    </citation>
    <scope>NUCLEOTIDE SEQUENCE [LARGE SCALE GENOMIC DNA]</scope>
    <source>
        <strain evidence="6">MT8872</strain>
    </source>
</reference>
<evidence type="ECO:0000256" key="1">
    <source>
        <dbReference type="ARBA" id="ARBA00022679"/>
    </source>
</evidence>
<dbReference type="SMART" id="SM00212">
    <property type="entry name" value="UBCc"/>
    <property type="match status" value="1"/>
</dbReference>
<dbReference type="PROSITE" id="PS00183">
    <property type="entry name" value="UBC_1"/>
    <property type="match status" value="1"/>
</dbReference>
<evidence type="ECO:0000256" key="3">
    <source>
        <dbReference type="PROSITE-ProRule" id="PRU10133"/>
    </source>
</evidence>
<keyword evidence="6" id="KW-1185">Reference proteome</keyword>
<dbReference type="AlphaFoldDB" id="A0A7E4V384"/>
<evidence type="ECO:0000256" key="2">
    <source>
        <dbReference type="ARBA" id="ARBA00022786"/>
    </source>
</evidence>
<sequence>MSVTRLMLELKQLQEYESFGVSAYPKNGDLMKWEAQIVGPENSPFDLGVFKLSVKFTNDYPKKPPTVTFITRMFHPNIYYSGVICLDILNKSWSPHYNIATILLCLQGLLGDPNPKSPANYNAANLFQWNYPAYVTEVRKHIQINAERVEEESADEKPRGLILKSLFNVV</sequence>
<feature type="active site" description="Glycyl thioester intermediate" evidence="3">
    <location>
        <position position="85"/>
    </location>
</feature>
<dbReference type="InterPro" id="IPR016135">
    <property type="entry name" value="UBQ-conjugating_enzyme/RWD"/>
</dbReference>
<dbReference type="Gene3D" id="3.10.110.10">
    <property type="entry name" value="Ubiquitin Conjugating Enzyme"/>
    <property type="match status" value="1"/>
</dbReference>
<feature type="domain" description="UBC core" evidence="5">
    <location>
        <begin position="1"/>
        <end position="147"/>
    </location>
</feature>
<accession>A0A7E4V384</accession>
<protein>
    <submittedName>
        <fullName evidence="7">UBC core domain-containing protein</fullName>
    </submittedName>
</protein>
<name>A0A7E4V384_PANRE</name>
<evidence type="ECO:0000313" key="7">
    <source>
        <dbReference type="WBParaSite" id="Pan_g15963.t1"/>
    </source>
</evidence>
<evidence type="ECO:0000256" key="4">
    <source>
        <dbReference type="RuleBase" id="RU362109"/>
    </source>
</evidence>
<dbReference type="WBParaSite" id="Pan_g15963.t1">
    <property type="protein sequence ID" value="Pan_g15963.t1"/>
    <property type="gene ID" value="Pan_g15963"/>
</dbReference>
<organism evidence="6 7">
    <name type="scientific">Panagrellus redivivus</name>
    <name type="common">Microworm</name>
    <dbReference type="NCBI Taxonomy" id="6233"/>
    <lineage>
        <taxon>Eukaryota</taxon>
        <taxon>Metazoa</taxon>
        <taxon>Ecdysozoa</taxon>
        <taxon>Nematoda</taxon>
        <taxon>Chromadorea</taxon>
        <taxon>Rhabditida</taxon>
        <taxon>Tylenchina</taxon>
        <taxon>Panagrolaimomorpha</taxon>
        <taxon>Panagrolaimoidea</taxon>
        <taxon>Panagrolaimidae</taxon>
        <taxon>Panagrellus</taxon>
    </lineage>
</organism>
<dbReference type="Proteomes" id="UP000492821">
    <property type="component" value="Unassembled WGS sequence"/>
</dbReference>
<dbReference type="InterPro" id="IPR023313">
    <property type="entry name" value="UBQ-conjugating_AS"/>
</dbReference>
<dbReference type="GO" id="GO:0016740">
    <property type="term" value="F:transferase activity"/>
    <property type="evidence" value="ECO:0007669"/>
    <property type="project" value="UniProtKB-KW"/>
</dbReference>
<keyword evidence="4" id="KW-0547">Nucleotide-binding</keyword>
<dbReference type="GO" id="GO:0032446">
    <property type="term" value="P:protein modification by small protein conjugation"/>
    <property type="evidence" value="ECO:0007669"/>
    <property type="project" value="UniProtKB-ARBA"/>
</dbReference>
<dbReference type="SUPFAM" id="SSF54495">
    <property type="entry name" value="UBC-like"/>
    <property type="match status" value="1"/>
</dbReference>
<dbReference type="InterPro" id="IPR000608">
    <property type="entry name" value="UBC"/>
</dbReference>
<dbReference type="GO" id="GO:0005524">
    <property type="term" value="F:ATP binding"/>
    <property type="evidence" value="ECO:0007669"/>
    <property type="project" value="UniProtKB-UniRule"/>
</dbReference>
<comment type="similarity">
    <text evidence="4">Belongs to the ubiquitin-conjugating enzyme family.</text>
</comment>
<evidence type="ECO:0000313" key="6">
    <source>
        <dbReference type="Proteomes" id="UP000492821"/>
    </source>
</evidence>
<dbReference type="PANTHER" id="PTHR24067">
    <property type="entry name" value="UBIQUITIN-CONJUGATING ENZYME E2"/>
    <property type="match status" value="1"/>
</dbReference>
<dbReference type="InterPro" id="IPR050113">
    <property type="entry name" value="Ub_conjugating_enzyme"/>
</dbReference>
<keyword evidence="4" id="KW-0067">ATP-binding</keyword>